<accession>A0A8S1M6Z8</accession>
<evidence type="ECO:0000313" key="1">
    <source>
        <dbReference type="EMBL" id="CAD8074582.1"/>
    </source>
</evidence>
<sequence>MEKQLQEKQKLQWYIQVLQLMNNYSKNQFIHSNQIKMIGKLFLMYFQVLCLYNFEILSSDKIQRKYSIYFNQMIKLF</sequence>
<proteinExistence type="predicted"/>
<dbReference type="Proteomes" id="UP000692954">
    <property type="component" value="Unassembled WGS sequence"/>
</dbReference>
<comment type="caution">
    <text evidence="1">The sequence shown here is derived from an EMBL/GenBank/DDBJ whole genome shotgun (WGS) entry which is preliminary data.</text>
</comment>
<name>A0A8S1M6Z8_9CILI</name>
<dbReference type="AlphaFoldDB" id="A0A8S1M6Z8"/>
<gene>
    <name evidence="1" type="ORF">PSON_ATCC_30995.1.T0320172</name>
</gene>
<keyword evidence="2" id="KW-1185">Reference proteome</keyword>
<protein>
    <submittedName>
        <fullName evidence="1">Uncharacterized protein</fullName>
    </submittedName>
</protein>
<organism evidence="1 2">
    <name type="scientific">Paramecium sonneborni</name>
    <dbReference type="NCBI Taxonomy" id="65129"/>
    <lineage>
        <taxon>Eukaryota</taxon>
        <taxon>Sar</taxon>
        <taxon>Alveolata</taxon>
        <taxon>Ciliophora</taxon>
        <taxon>Intramacronucleata</taxon>
        <taxon>Oligohymenophorea</taxon>
        <taxon>Peniculida</taxon>
        <taxon>Parameciidae</taxon>
        <taxon>Paramecium</taxon>
    </lineage>
</organism>
<dbReference type="EMBL" id="CAJJDN010000032">
    <property type="protein sequence ID" value="CAD8074582.1"/>
    <property type="molecule type" value="Genomic_DNA"/>
</dbReference>
<evidence type="ECO:0000313" key="2">
    <source>
        <dbReference type="Proteomes" id="UP000692954"/>
    </source>
</evidence>
<reference evidence="1" key="1">
    <citation type="submission" date="2021-01" db="EMBL/GenBank/DDBJ databases">
        <authorList>
            <consortium name="Genoscope - CEA"/>
            <person name="William W."/>
        </authorList>
    </citation>
    <scope>NUCLEOTIDE SEQUENCE</scope>
</reference>